<dbReference type="InParanoid" id="A0A6I9V1K2"/>
<keyword evidence="2 6" id="KW-0812">Transmembrane</keyword>
<keyword evidence="9" id="KW-0378">Hydrolase</keyword>
<dbReference type="RefSeq" id="XP_011101523.1">
    <property type="nucleotide sequence ID" value="XM_011103221.2"/>
</dbReference>
<feature type="transmembrane region" description="Helical" evidence="6">
    <location>
        <begin position="155"/>
        <end position="173"/>
    </location>
</feature>
<dbReference type="OrthoDB" id="69989at2759"/>
<evidence type="ECO:0000256" key="1">
    <source>
        <dbReference type="ARBA" id="ARBA00004127"/>
    </source>
</evidence>
<keyword evidence="8" id="KW-1185">Reference proteome</keyword>
<organism evidence="8 9">
    <name type="scientific">Sesamum indicum</name>
    <name type="common">Oriental sesame</name>
    <name type="synonym">Sesamum orientale</name>
    <dbReference type="NCBI Taxonomy" id="4182"/>
    <lineage>
        <taxon>Eukaryota</taxon>
        <taxon>Viridiplantae</taxon>
        <taxon>Streptophyta</taxon>
        <taxon>Embryophyta</taxon>
        <taxon>Tracheophyta</taxon>
        <taxon>Spermatophyta</taxon>
        <taxon>Magnoliopsida</taxon>
        <taxon>eudicotyledons</taxon>
        <taxon>Gunneridae</taxon>
        <taxon>Pentapetalae</taxon>
        <taxon>asterids</taxon>
        <taxon>lamiids</taxon>
        <taxon>Lamiales</taxon>
        <taxon>Pedaliaceae</taxon>
        <taxon>Sesamum</taxon>
    </lineage>
</organism>
<dbReference type="AlphaFoldDB" id="A0A6I9V1K2"/>
<dbReference type="GO" id="GO:0016020">
    <property type="term" value="C:membrane"/>
    <property type="evidence" value="ECO:0007669"/>
    <property type="project" value="InterPro"/>
</dbReference>
<keyword evidence="4 6" id="KW-0472">Membrane</keyword>
<evidence type="ECO:0000256" key="4">
    <source>
        <dbReference type="ARBA" id="ARBA00023136"/>
    </source>
</evidence>
<feature type="transmembrane region" description="Helical" evidence="6">
    <location>
        <begin position="507"/>
        <end position="533"/>
    </location>
</feature>
<dbReference type="InterPro" id="IPR008915">
    <property type="entry name" value="Peptidase_M50"/>
</dbReference>
<accession>A0A6I9V1K2</accession>
<dbReference type="FunCoup" id="A0A6I9V1K2">
    <property type="interactions" value="2360"/>
</dbReference>
<dbReference type="PANTHER" id="PTHR13325:SF3">
    <property type="entry name" value="MEMBRANE-BOUND TRANSCRIPTION FACTOR SITE-2 PROTEASE"/>
    <property type="match status" value="1"/>
</dbReference>
<dbReference type="GO" id="GO:0004222">
    <property type="term" value="F:metalloendopeptidase activity"/>
    <property type="evidence" value="ECO:0007669"/>
    <property type="project" value="InterPro"/>
</dbReference>
<dbReference type="GO" id="GO:0012505">
    <property type="term" value="C:endomembrane system"/>
    <property type="evidence" value="ECO:0007669"/>
    <property type="project" value="UniProtKB-SubCell"/>
</dbReference>
<name>A0A6I9V1K2_SESIN</name>
<feature type="transmembrane region" description="Helical" evidence="6">
    <location>
        <begin position="194"/>
        <end position="215"/>
    </location>
</feature>
<evidence type="ECO:0000256" key="5">
    <source>
        <dbReference type="ARBA" id="ARBA00032658"/>
    </source>
</evidence>
<feature type="domain" description="Peptidase M50" evidence="7">
    <location>
        <begin position="134"/>
        <end position="506"/>
    </location>
</feature>
<keyword evidence="3 6" id="KW-1133">Transmembrane helix</keyword>
<sequence length="534" mass="59505">MIRVVRRMIMMEGRRRGRRGSARTLLPMRSPTRPLSSTVSCWYCDFKFSALNEPLFRFGRRYSRYLRVWFSMGVGFSLAALLGVSIILLCEFARAPLVFAGKAQRGNFLSGLSILIAGLNISLPSMGYLCISSIIGVIVHELGHGLAAASEGVQVEYIAVFLAMLFPGALVAFNHASLDILPDMASLRIYCAGIWHNAVFCAVCTLSLLLLPLILSPLYIHGESPMVLDVPSGSPLYGYLSPYDVIFSLDDFRIHTAEEWKQMIAMLTEQTHLVTSGGSSGIDVGKGYCVPHSLIKQSNHVQFERNQTYCPNELIAFASMTCLDVSKYSDGGNKNNHKNTRESVHCLDPKDVIKLKRCAYSEQTPRNESGCLCSEVERCLKPVQLPGLGWVEITYSSLDCQDHMRSLFSDDKHSNFREKSCLQTFVFVGDLMSIAHSIRLTSYQPRWLIYSATNIPSLLEKLFTSAFHVSMVLALLNSLPVFFLDGESILEVSLNYFGSFSSRMKRSILWACLLVGTFGSTYFILQTIIVAAIM</sequence>
<evidence type="ECO:0000313" key="9">
    <source>
        <dbReference type="RefSeq" id="XP_011101523.1"/>
    </source>
</evidence>
<gene>
    <name evidence="9" type="primary">LOC105179585</name>
</gene>
<evidence type="ECO:0000313" key="8">
    <source>
        <dbReference type="Proteomes" id="UP000504604"/>
    </source>
</evidence>
<dbReference type="PANTHER" id="PTHR13325">
    <property type="entry name" value="PROTEASE M50 MEMBRANE-BOUND TRANSCRIPTION FACTOR SITE 2 PROTEASE"/>
    <property type="match status" value="1"/>
</dbReference>
<feature type="transmembrane region" description="Helical" evidence="6">
    <location>
        <begin position="111"/>
        <end position="135"/>
    </location>
</feature>
<dbReference type="Proteomes" id="UP000504604">
    <property type="component" value="Unplaced"/>
</dbReference>
<reference evidence="9" key="1">
    <citation type="submission" date="2025-08" db="UniProtKB">
        <authorList>
            <consortium name="RefSeq"/>
        </authorList>
    </citation>
    <scope>IDENTIFICATION</scope>
</reference>
<dbReference type="GeneID" id="105179585"/>
<keyword evidence="9" id="KW-0645">Protease</keyword>
<feature type="transmembrane region" description="Helical" evidence="6">
    <location>
        <begin position="68"/>
        <end position="90"/>
    </location>
</feature>
<proteinExistence type="predicted"/>
<evidence type="ECO:0000256" key="6">
    <source>
        <dbReference type="SAM" id="Phobius"/>
    </source>
</evidence>
<dbReference type="Pfam" id="PF02163">
    <property type="entry name" value="Peptidase_M50"/>
    <property type="match status" value="1"/>
</dbReference>
<evidence type="ECO:0000256" key="2">
    <source>
        <dbReference type="ARBA" id="ARBA00022692"/>
    </source>
</evidence>
<dbReference type="GO" id="GO:1905897">
    <property type="term" value="P:regulation of response to endoplasmic reticulum stress"/>
    <property type="evidence" value="ECO:0007669"/>
    <property type="project" value="TreeGrafter"/>
</dbReference>
<dbReference type="GO" id="GO:0005737">
    <property type="term" value="C:cytoplasm"/>
    <property type="evidence" value="ECO:0007669"/>
    <property type="project" value="TreeGrafter"/>
</dbReference>
<dbReference type="PRINTS" id="PR01000">
    <property type="entry name" value="SREBPS2PTASE"/>
</dbReference>
<evidence type="ECO:0000259" key="7">
    <source>
        <dbReference type="Pfam" id="PF02163"/>
    </source>
</evidence>
<dbReference type="InterPro" id="IPR001193">
    <property type="entry name" value="MBTPS2"/>
</dbReference>
<protein>
    <recommendedName>
        <fullName evidence="5">Endopeptidase S2P</fullName>
    </recommendedName>
</protein>
<dbReference type="KEGG" id="sind:105179585"/>
<comment type="subcellular location">
    <subcellularLocation>
        <location evidence="1">Endomembrane system</location>
        <topology evidence="1">Multi-pass membrane protein</topology>
    </subcellularLocation>
</comment>
<evidence type="ECO:0000256" key="3">
    <source>
        <dbReference type="ARBA" id="ARBA00022989"/>
    </source>
</evidence>
<dbReference type="GO" id="GO:0031293">
    <property type="term" value="P:membrane protein intracellular domain proteolysis"/>
    <property type="evidence" value="ECO:0007669"/>
    <property type="project" value="TreeGrafter"/>
</dbReference>